<dbReference type="SUPFAM" id="SSF90123">
    <property type="entry name" value="ABC transporter transmembrane region"/>
    <property type="match status" value="2"/>
</dbReference>
<keyword evidence="4 12" id="KW-0812">Transmembrane</keyword>
<feature type="transmembrane region" description="Helical" evidence="12">
    <location>
        <begin position="961"/>
        <end position="983"/>
    </location>
</feature>
<feature type="transmembrane region" description="Helical" evidence="12">
    <location>
        <begin position="857"/>
        <end position="876"/>
    </location>
</feature>
<keyword evidence="2" id="KW-0813">Transport</keyword>
<feature type="transmembrane region" description="Helical" evidence="12">
    <location>
        <begin position="882"/>
        <end position="899"/>
    </location>
</feature>
<keyword evidence="7" id="KW-0067">ATP-binding</keyword>
<feature type="domain" description="ABC transmembrane type-1" evidence="14">
    <location>
        <begin position="93"/>
        <end position="382"/>
    </location>
</feature>
<dbReference type="InterPro" id="IPR003593">
    <property type="entry name" value="AAA+_ATPase"/>
</dbReference>
<evidence type="ECO:0000256" key="12">
    <source>
        <dbReference type="SAM" id="Phobius"/>
    </source>
</evidence>
<dbReference type="OrthoDB" id="6500128at2759"/>
<dbReference type="Gene3D" id="1.20.1560.10">
    <property type="entry name" value="ABC transporter type 1, transmembrane domain"/>
    <property type="match status" value="1"/>
</dbReference>
<comment type="caution">
    <text evidence="15">The sequence shown here is derived from an EMBL/GenBank/DDBJ whole genome shotgun (WGS) entry which is preliminary data.</text>
</comment>
<dbReference type="InterPro" id="IPR036640">
    <property type="entry name" value="ABC1_TM_sf"/>
</dbReference>
<keyword evidence="10" id="KW-0325">Glycoprotein</keyword>
<feature type="transmembrane region" description="Helical" evidence="12">
    <location>
        <begin position="781"/>
        <end position="801"/>
    </location>
</feature>
<evidence type="ECO:0000256" key="2">
    <source>
        <dbReference type="ARBA" id="ARBA00022448"/>
    </source>
</evidence>
<keyword evidence="16" id="KW-1185">Reference proteome</keyword>
<dbReference type="EMBL" id="CM035441">
    <property type="protein sequence ID" value="KAH7281451.1"/>
    <property type="molecule type" value="Genomic_DNA"/>
</dbReference>
<feature type="compositionally biased region" description="Low complexity" evidence="11">
    <location>
        <begin position="677"/>
        <end position="691"/>
    </location>
</feature>
<feature type="region of interest" description="Disordered" evidence="11">
    <location>
        <begin position="1"/>
        <end position="69"/>
    </location>
</feature>
<dbReference type="PROSITE" id="PS50893">
    <property type="entry name" value="ABC_TRANSPORTER_2"/>
    <property type="match status" value="2"/>
</dbReference>
<keyword evidence="5" id="KW-0677">Repeat</keyword>
<evidence type="ECO:0000256" key="6">
    <source>
        <dbReference type="ARBA" id="ARBA00022741"/>
    </source>
</evidence>
<dbReference type="InterPro" id="IPR011527">
    <property type="entry name" value="ABC1_TM_dom"/>
</dbReference>
<dbReference type="SMART" id="SM00382">
    <property type="entry name" value="AAA"/>
    <property type="match status" value="2"/>
</dbReference>
<evidence type="ECO:0000256" key="10">
    <source>
        <dbReference type="ARBA" id="ARBA00023180"/>
    </source>
</evidence>
<dbReference type="SUPFAM" id="SSF52540">
    <property type="entry name" value="P-loop containing nucleoside triphosphate hydrolases"/>
    <property type="match status" value="2"/>
</dbReference>
<feature type="transmembrane region" description="Helical" evidence="12">
    <location>
        <begin position="322"/>
        <end position="341"/>
    </location>
</feature>
<name>A0A8T2QE33_CERRI</name>
<feature type="transmembrane region" description="Helical" evidence="12">
    <location>
        <begin position="353"/>
        <end position="374"/>
    </location>
</feature>
<evidence type="ECO:0000256" key="8">
    <source>
        <dbReference type="ARBA" id="ARBA00022989"/>
    </source>
</evidence>
<evidence type="ECO:0000256" key="9">
    <source>
        <dbReference type="ARBA" id="ARBA00023136"/>
    </source>
</evidence>
<organism evidence="15 16">
    <name type="scientific">Ceratopteris richardii</name>
    <name type="common">Triangle waterfern</name>
    <dbReference type="NCBI Taxonomy" id="49495"/>
    <lineage>
        <taxon>Eukaryota</taxon>
        <taxon>Viridiplantae</taxon>
        <taxon>Streptophyta</taxon>
        <taxon>Embryophyta</taxon>
        <taxon>Tracheophyta</taxon>
        <taxon>Polypodiopsida</taxon>
        <taxon>Polypodiidae</taxon>
        <taxon>Polypodiales</taxon>
        <taxon>Pteridineae</taxon>
        <taxon>Pteridaceae</taxon>
        <taxon>Parkerioideae</taxon>
        <taxon>Ceratopteris</taxon>
    </lineage>
</organism>
<proteinExistence type="inferred from homology"/>
<keyword evidence="3" id="KW-0934">Plastid</keyword>
<dbReference type="PANTHER" id="PTHR45136:SF2">
    <property type="entry name" value="ABC TRANSPORTER DOMAIN-CONTAINING PROTEIN"/>
    <property type="match status" value="1"/>
</dbReference>
<dbReference type="OMA" id="LTMEDTI"/>
<feature type="region of interest" description="Disordered" evidence="11">
    <location>
        <begin position="664"/>
        <end position="715"/>
    </location>
</feature>
<keyword evidence="6" id="KW-0547">Nucleotide-binding</keyword>
<evidence type="ECO:0000313" key="16">
    <source>
        <dbReference type="Proteomes" id="UP000825935"/>
    </source>
</evidence>
<dbReference type="GO" id="GO:0016020">
    <property type="term" value="C:membrane"/>
    <property type="evidence" value="ECO:0007669"/>
    <property type="project" value="InterPro"/>
</dbReference>
<dbReference type="Gene3D" id="3.40.50.300">
    <property type="entry name" value="P-loop containing nucleotide triphosphate hydrolases"/>
    <property type="match status" value="2"/>
</dbReference>
<feature type="domain" description="ABC transporter" evidence="13">
    <location>
        <begin position="1061"/>
        <end position="1295"/>
    </location>
</feature>
<keyword evidence="3" id="KW-0150">Chloroplast</keyword>
<dbReference type="CDD" id="cd03249">
    <property type="entry name" value="ABC_MTABC3_MDL1_MDL2"/>
    <property type="match status" value="2"/>
</dbReference>
<feature type="transmembrane region" description="Helical" evidence="12">
    <location>
        <begin position="242"/>
        <end position="263"/>
    </location>
</feature>
<dbReference type="InterPro" id="IPR003439">
    <property type="entry name" value="ABC_transporter-like_ATP-bd"/>
</dbReference>
<feature type="transmembrane region" description="Helical" evidence="12">
    <location>
        <begin position="138"/>
        <end position="161"/>
    </location>
</feature>
<protein>
    <submittedName>
        <fullName evidence="15">Uncharacterized protein</fullName>
    </submittedName>
</protein>
<keyword evidence="9 12" id="KW-0472">Membrane</keyword>
<evidence type="ECO:0000313" key="15">
    <source>
        <dbReference type="EMBL" id="KAH7281451.1"/>
    </source>
</evidence>
<evidence type="ECO:0000256" key="3">
    <source>
        <dbReference type="ARBA" id="ARBA00022528"/>
    </source>
</evidence>
<dbReference type="GO" id="GO:0016887">
    <property type="term" value="F:ATP hydrolysis activity"/>
    <property type="evidence" value="ECO:0007669"/>
    <property type="project" value="InterPro"/>
</dbReference>
<dbReference type="CDD" id="cd18578">
    <property type="entry name" value="ABC_6TM_Pgp_ABCB1_D2_like"/>
    <property type="match status" value="1"/>
</dbReference>
<dbReference type="InterPro" id="IPR017871">
    <property type="entry name" value="ABC_transporter-like_CS"/>
</dbReference>
<gene>
    <name evidence="15" type="ORF">KP509_36G048300</name>
</gene>
<dbReference type="GO" id="GO:0005524">
    <property type="term" value="F:ATP binding"/>
    <property type="evidence" value="ECO:0007669"/>
    <property type="project" value="UniProtKB-KW"/>
</dbReference>
<dbReference type="FunFam" id="3.40.50.300:FF:000205">
    <property type="entry name" value="ABC transporter B family member 4"/>
    <property type="match status" value="2"/>
</dbReference>
<accession>A0A8T2QE33</accession>
<reference evidence="15" key="1">
    <citation type="submission" date="2021-08" db="EMBL/GenBank/DDBJ databases">
        <title>WGS assembly of Ceratopteris richardii.</title>
        <authorList>
            <person name="Marchant D.B."/>
            <person name="Chen G."/>
            <person name="Jenkins J."/>
            <person name="Shu S."/>
            <person name="Leebens-Mack J."/>
            <person name="Grimwood J."/>
            <person name="Schmutz J."/>
            <person name="Soltis P."/>
            <person name="Soltis D."/>
            <person name="Chen Z.-H."/>
        </authorList>
    </citation>
    <scope>NUCLEOTIDE SEQUENCE</scope>
    <source>
        <strain evidence="15">Whitten #5841</strain>
        <tissue evidence="15">Leaf</tissue>
    </source>
</reference>
<dbReference type="GO" id="GO:0140359">
    <property type="term" value="F:ABC-type transporter activity"/>
    <property type="evidence" value="ECO:0007669"/>
    <property type="project" value="InterPro"/>
</dbReference>
<evidence type="ECO:0000256" key="11">
    <source>
        <dbReference type="SAM" id="MobiDB-lite"/>
    </source>
</evidence>
<feature type="compositionally biased region" description="Polar residues" evidence="11">
    <location>
        <begin position="33"/>
        <end position="42"/>
    </location>
</feature>
<dbReference type="Proteomes" id="UP000825935">
    <property type="component" value="Chromosome 36"/>
</dbReference>
<evidence type="ECO:0000259" key="13">
    <source>
        <dbReference type="PROSITE" id="PS50893"/>
    </source>
</evidence>
<feature type="transmembrane region" description="Helical" evidence="12">
    <location>
        <begin position="737"/>
        <end position="761"/>
    </location>
</feature>
<feature type="domain" description="ABC transporter" evidence="13">
    <location>
        <begin position="420"/>
        <end position="656"/>
    </location>
</feature>
<feature type="domain" description="ABC transmembrane type-1" evidence="14">
    <location>
        <begin position="737"/>
        <end position="1024"/>
    </location>
</feature>
<dbReference type="InterPro" id="IPR027417">
    <property type="entry name" value="P-loop_NTPase"/>
</dbReference>
<dbReference type="Pfam" id="PF00005">
    <property type="entry name" value="ABC_tran"/>
    <property type="match status" value="2"/>
</dbReference>
<feature type="transmembrane region" description="Helical" evidence="12">
    <location>
        <begin position="219"/>
        <end position="236"/>
    </location>
</feature>
<dbReference type="PROSITE" id="PS50929">
    <property type="entry name" value="ABC_TM1F"/>
    <property type="match status" value="2"/>
</dbReference>
<comment type="similarity">
    <text evidence="1">Belongs to the ABC transporter superfamily. ABCB family. Multidrug resistance exporter (TC 3.A.1.201) subfamily.</text>
</comment>
<dbReference type="Pfam" id="PF00664">
    <property type="entry name" value="ABC_membrane"/>
    <property type="match status" value="2"/>
</dbReference>
<dbReference type="PROSITE" id="PS00211">
    <property type="entry name" value="ABC_TRANSPORTER_1"/>
    <property type="match status" value="2"/>
</dbReference>
<evidence type="ECO:0000256" key="1">
    <source>
        <dbReference type="ARBA" id="ARBA00007577"/>
    </source>
</evidence>
<evidence type="ECO:0000256" key="7">
    <source>
        <dbReference type="ARBA" id="ARBA00022840"/>
    </source>
</evidence>
<evidence type="ECO:0000259" key="14">
    <source>
        <dbReference type="PROSITE" id="PS50929"/>
    </source>
</evidence>
<feature type="compositionally biased region" description="Basic and acidic residues" evidence="11">
    <location>
        <begin position="1"/>
        <end position="18"/>
    </location>
</feature>
<dbReference type="PANTHER" id="PTHR45136">
    <property type="entry name" value="ABC TRANSPORTER DOMAIN-CONTAINING PROTEIN"/>
    <property type="match status" value="1"/>
</dbReference>
<keyword evidence="8 12" id="KW-1133">Transmembrane helix</keyword>
<sequence length="1304" mass="141872">MRMLVDSKADNENQKIEGVEMPESGAKRVLEPISTTQKSSTVHDLVKMEDQQQGVPKRNSPEDSDVEMKNESSRSFLVHMLQYADKYDVLLMILGTLGAIGDGISTPGLMVIMSGLINTFGRGTSGDPSAFMDQISKYALYFIYVGLAVGVAAFLEAATWIKTGERQSSRLRYLYLKAILRQDESYFDTQAADTADVVNIVAADTHTIQEVISEKVPHFIANLSTFIGSYVVGFYLTTRLAAISLVFIPLLVVPGLLYGRILAGLARKMHVEYNKAGAIAEQAISSIRTVYAFSGEEKTLHQYSRALQTTVQLGLKQGLAKGLAIGSNGVVFAIWAFLSWYGSNLIINEGLNGGKVIATGLTAILGGLALGNALPNLKYFMEASVAGARIFEMIERVPSIDPEDETGLVIAHGNEVKGEIEFKNVSFSYPARPKSLVIDDLTVHIPAGKTMALVGGSGSGKSTVVALVLRFYDPHKGVITLDGTPIKNFQLKSLRSMMGLVSQEPALFATTIKHNILLGKEGATMEEIIEAAKKSNAHNFISQLPEGYETQVGERGVQMSGGQKQRIAIARAMLKDPPILLLDEATSALDAESEQVVQAALDQAAIGRTTLVIAHRLSTIHSADQIAVLQNGRIIEMGHHEELSRKESSAYAALIQASRDDRKVPSADVTSIHPGPRYSSSALRKSTSSRFSTDRFEEGAAQPEDLGTVHTPSYVDSSPPSLRRLVMLNRPEWRQGLLGTLGASIFGVIQPLYAFTLGSVISAYYSTDRAKQKREIRDYSLVFTALAVACFLTNTLQHYNFAKMGERLTKRVRERLLANILRFEIGWFDRPENTTGAICGRLASEANMVRALVGDRWSLIITTIVATLTAATFGLILSWRLAVVIIVVQPLVVVCFYMRRVLIKNMSQKALGTQQQSSHLAAEAVVHHRIIAAFTSYSSILHLFETLQDDSRRSATRQAMLGGLGLSGAQITTFFSWALDFWYGGRLVSKGQVTMTELFKTFFILVSTGRVIADAGSMTSDIAKGAVAVASVFGTLDRITSINPEEDDAEEIKTVVGDIELRGIDFAYPSRPDVAVFSDFNLRVSAGKSVALVGESGSGKSTVISLILRFYDPLRGSVKIDGRDLRELQLRSLRKHMGLVSQEPALFAGSIRDNIRYGHPNGSEDEIVEAAKIANAHDFICSLAEGYDTNVGDRGVQLSGGQKQRIAIARAVVRRPSILLLDEATSALDAQAERIVQEALDRVMGGRTTVVVAHRLSTVQGCNTICALQNGRIVEAGSHAELLAKGPSGFYFNLIRLQHQTALP</sequence>
<dbReference type="CDD" id="cd18577">
    <property type="entry name" value="ABC_6TM_Pgp_ABCB1_D1_like"/>
    <property type="match status" value="1"/>
</dbReference>
<evidence type="ECO:0000256" key="4">
    <source>
        <dbReference type="ARBA" id="ARBA00022692"/>
    </source>
</evidence>
<evidence type="ECO:0000256" key="5">
    <source>
        <dbReference type="ARBA" id="ARBA00022737"/>
    </source>
</evidence>
<feature type="transmembrane region" description="Helical" evidence="12">
    <location>
        <begin position="89"/>
        <end position="118"/>
    </location>
</feature>